<dbReference type="AlphaFoldDB" id="A0A3A4NQN8"/>
<accession>A0A3A4NQN8</accession>
<proteinExistence type="inferred from homology"/>
<dbReference type="InterPro" id="IPR029052">
    <property type="entry name" value="Metallo-depent_PP-like"/>
</dbReference>
<name>A0A3A4NQN8_ABYX5</name>
<dbReference type="Proteomes" id="UP000265882">
    <property type="component" value="Unassembled WGS sequence"/>
</dbReference>
<dbReference type="Pfam" id="PF12850">
    <property type="entry name" value="Metallophos_2"/>
    <property type="match status" value="1"/>
</dbReference>
<comment type="caution">
    <text evidence="3">The sequence shown here is derived from an EMBL/GenBank/DDBJ whole genome shotgun (WGS) entry which is preliminary data.</text>
</comment>
<organism evidence="3 4">
    <name type="scientific">Abyssobacteria bacterium (strain SURF_5)</name>
    <dbReference type="NCBI Taxonomy" id="2093360"/>
    <lineage>
        <taxon>Bacteria</taxon>
        <taxon>Pseudomonadati</taxon>
        <taxon>Candidatus Hydrogenedentota</taxon>
        <taxon>Candidatus Abyssobacteria</taxon>
    </lineage>
</organism>
<comment type="similarity">
    <text evidence="1">Belongs to the metallophosphoesterase superfamily. YfcE family.</text>
</comment>
<evidence type="ECO:0000256" key="1">
    <source>
        <dbReference type="ARBA" id="ARBA00008950"/>
    </source>
</evidence>
<evidence type="ECO:0000313" key="3">
    <source>
        <dbReference type="EMBL" id="RJP22883.1"/>
    </source>
</evidence>
<dbReference type="InterPro" id="IPR024654">
    <property type="entry name" value="Calcineurin-like_PHP_lpxH"/>
</dbReference>
<feature type="domain" description="Calcineurin-like phosphoesterase" evidence="2">
    <location>
        <begin position="1"/>
        <end position="149"/>
    </location>
</feature>
<dbReference type="SUPFAM" id="SSF56300">
    <property type="entry name" value="Metallo-dependent phosphatases"/>
    <property type="match status" value="1"/>
</dbReference>
<protein>
    <recommendedName>
        <fullName evidence="2">Calcineurin-like phosphoesterase domain-containing protein</fullName>
    </recommendedName>
</protein>
<dbReference type="EMBL" id="QZKU01000053">
    <property type="protein sequence ID" value="RJP22883.1"/>
    <property type="molecule type" value="Genomic_DNA"/>
</dbReference>
<dbReference type="Gene3D" id="3.60.21.10">
    <property type="match status" value="1"/>
</dbReference>
<evidence type="ECO:0000313" key="4">
    <source>
        <dbReference type="Proteomes" id="UP000265882"/>
    </source>
</evidence>
<reference evidence="3 4" key="1">
    <citation type="journal article" date="2017" name="ISME J.">
        <title>Energy and carbon metabolisms in a deep terrestrial subsurface fluid microbial community.</title>
        <authorList>
            <person name="Momper L."/>
            <person name="Jungbluth S.P."/>
            <person name="Lee M.D."/>
            <person name="Amend J.P."/>
        </authorList>
    </citation>
    <scope>NUCLEOTIDE SEQUENCE [LARGE SCALE GENOMIC DNA]</scope>
    <source>
        <strain evidence="3">SURF_5</strain>
    </source>
</reference>
<sequence>MLFGILADSHGLSDKLRKGIAVLKERHADEILQLGDVADTLRPDTVDECISLLIENRIRGVMGNHEYSLVMHHFKRYPERFLETTKQYVQSLPRRIIEGDICFTHFSPSGGIYGLFAPTDEQNYEETIKASRWPIIVNGHSHDPRIYRQLNGVVEDVGIQPNVAHRLDKESRYILTCGALEDSYCAMLDLTSRRFEIILLE</sequence>
<gene>
    <name evidence="3" type="ORF">C4520_07615</name>
</gene>
<evidence type="ECO:0000259" key="2">
    <source>
        <dbReference type="Pfam" id="PF12850"/>
    </source>
</evidence>